<comment type="similarity">
    <text evidence="1">Belongs to the methyltransferase superfamily. LaeA methyltransferase family.</text>
</comment>
<keyword evidence="4" id="KW-1185">Reference proteome</keyword>
<dbReference type="Gene3D" id="3.40.50.150">
    <property type="entry name" value="Vaccinia Virus protein VP39"/>
    <property type="match status" value="1"/>
</dbReference>
<dbReference type="AlphaFoldDB" id="A0AAV9HZG0"/>
<keyword evidence="3" id="KW-0808">Transferase</keyword>
<dbReference type="InterPro" id="IPR029063">
    <property type="entry name" value="SAM-dependent_MTases_sf"/>
</dbReference>
<name>A0AAV9HZG0_9PEZI</name>
<gene>
    <name evidence="3" type="ORF">QBC42DRAFT_217402</name>
</gene>
<sequence length="328" mass="37092">MADPEHALQVDEDDATDGDSSLGEDAVSSTASLTSSILRYRQENGRKYHSFRDGQYFFPCDESESERLDLQHHIFDLTFDGKLGLAPPNEPQDKPIRVLDLGTGTGIWAMDYGDEHPNATIVGIDLAPTQPQFVPPNVSFQIDDFEDEWTYSQPFDYIHSRMNNSSVVDWKRYVRQAFENLVPGGYLELQEFTLPLSDDGTLTPETALYRCMSLLKEAAAIANHAFVELDELKNIMTEAGFEDVVEVKYKWPSNSWPKDAKHKEIGIWNNENITTGLQGFLMAALTRALGWKKEEVDVLAAQARKDVNDRTIHAYWPVIAVYGRKPLN</sequence>
<dbReference type="EMBL" id="MU864934">
    <property type="protein sequence ID" value="KAK4466107.1"/>
    <property type="molecule type" value="Genomic_DNA"/>
</dbReference>
<evidence type="ECO:0000256" key="1">
    <source>
        <dbReference type="ARBA" id="ARBA00038158"/>
    </source>
</evidence>
<comment type="caution">
    <text evidence="3">The sequence shown here is derived from an EMBL/GenBank/DDBJ whole genome shotgun (WGS) entry which is preliminary data.</text>
</comment>
<dbReference type="PANTHER" id="PTHR43591">
    <property type="entry name" value="METHYLTRANSFERASE"/>
    <property type="match status" value="1"/>
</dbReference>
<keyword evidence="3" id="KW-0489">Methyltransferase</keyword>
<reference evidence="3" key="2">
    <citation type="submission" date="2023-06" db="EMBL/GenBank/DDBJ databases">
        <authorList>
            <consortium name="Lawrence Berkeley National Laboratory"/>
            <person name="Mondo S.J."/>
            <person name="Hensen N."/>
            <person name="Bonometti L."/>
            <person name="Westerberg I."/>
            <person name="Brannstrom I.O."/>
            <person name="Guillou S."/>
            <person name="Cros-Aarteil S."/>
            <person name="Calhoun S."/>
            <person name="Haridas S."/>
            <person name="Kuo A."/>
            <person name="Pangilinan J."/>
            <person name="Riley R."/>
            <person name="Labutti K."/>
            <person name="Andreopoulos B."/>
            <person name="Lipzen A."/>
            <person name="Chen C."/>
            <person name="Yanf M."/>
            <person name="Daum C."/>
            <person name="Ng V."/>
            <person name="Clum A."/>
            <person name="Steindorff A."/>
            <person name="Ohm R."/>
            <person name="Martin F."/>
            <person name="Silar P."/>
            <person name="Natvig D."/>
            <person name="Lalanne C."/>
            <person name="Gautier V."/>
            <person name="Ament-Velasquez S.L."/>
            <person name="Kruys A."/>
            <person name="Hutchinson M.I."/>
            <person name="Powell A.J."/>
            <person name="Barry K."/>
            <person name="Miller A.N."/>
            <person name="Grigoriev I.V."/>
            <person name="Debuchy R."/>
            <person name="Gladieux P."/>
            <person name="Thoren M.H."/>
            <person name="Johannesson H."/>
        </authorList>
    </citation>
    <scope>NUCLEOTIDE SEQUENCE</scope>
    <source>
        <strain evidence="3">PSN324</strain>
    </source>
</reference>
<accession>A0AAV9HZG0</accession>
<evidence type="ECO:0000313" key="3">
    <source>
        <dbReference type="EMBL" id="KAK4466107.1"/>
    </source>
</evidence>
<feature type="region of interest" description="Disordered" evidence="2">
    <location>
        <begin position="1"/>
        <end position="28"/>
    </location>
</feature>
<evidence type="ECO:0000256" key="2">
    <source>
        <dbReference type="SAM" id="MobiDB-lite"/>
    </source>
</evidence>
<dbReference type="Proteomes" id="UP001321749">
    <property type="component" value="Unassembled WGS sequence"/>
</dbReference>
<dbReference type="GO" id="GO:0008168">
    <property type="term" value="F:methyltransferase activity"/>
    <property type="evidence" value="ECO:0007669"/>
    <property type="project" value="UniProtKB-KW"/>
</dbReference>
<dbReference type="SUPFAM" id="SSF53335">
    <property type="entry name" value="S-adenosyl-L-methionine-dependent methyltransferases"/>
    <property type="match status" value="1"/>
</dbReference>
<dbReference type="GO" id="GO:0032259">
    <property type="term" value="P:methylation"/>
    <property type="evidence" value="ECO:0007669"/>
    <property type="project" value="UniProtKB-KW"/>
</dbReference>
<proteinExistence type="inferred from homology"/>
<dbReference type="PANTHER" id="PTHR43591:SF31">
    <property type="entry name" value="LAEA-LIKE, PUTATIVE (AFU_ORTHOLOGUE AFUA_8G01930)-RELATED"/>
    <property type="match status" value="1"/>
</dbReference>
<evidence type="ECO:0000313" key="4">
    <source>
        <dbReference type="Proteomes" id="UP001321749"/>
    </source>
</evidence>
<dbReference type="Pfam" id="PF13489">
    <property type="entry name" value="Methyltransf_23"/>
    <property type="match status" value="1"/>
</dbReference>
<reference evidence="3" key="1">
    <citation type="journal article" date="2023" name="Mol. Phylogenet. Evol.">
        <title>Genome-scale phylogeny and comparative genomics of the fungal order Sordariales.</title>
        <authorList>
            <person name="Hensen N."/>
            <person name="Bonometti L."/>
            <person name="Westerberg I."/>
            <person name="Brannstrom I.O."/>
            <person name="Guillou S."/>
            <person name="Cros-Aarteil S."/>
            <person name="Calhoun S."/>
            <person name="Haridas S."/>
            <person name="Kuo A."/>
            <person name="Mondo S."/>
            <person name="Pangilinan J."/>
            <person name="Riley R."/>
            <person name="LaButti K."/>
            <person name="Andreopoulos B."/>
            <person name="Lipzen A."/>
            <person name="Chen C."/>
            <person name="Yan M."/>
            <person name="Daum C."/>
            <person name="Ng V."/>
            <person name="Clum A."/>
            <person name="Steindorff A."/>
            <person name="Ohm R.A."/>
            <person name="Martin F."/>
            <person name="Silar P."/>
            <person name="Natvig D.O."/>
            <person name="Lalanne C."/>
            <person name="Gautier V."/>
            <person name="Ament-Velasquez S.L."/>
            <person name="Kruys A."/>
            <person name="Hutchinson M.I."/>
            <person name="Powell A.J."/>
            <person name="Barry K."/>
            <person name="Miller A.N."/>
            <person name="Grigoriev I.V."/>
            <person name="Debuchy R."/>
            <person name="Gladieux P."/>
            <person name="Hiltunen Thoren M."/>
            <person name="Johannesson H."/>
        </authorList>
    </citation>
    <scope>NUCLEOTIDE SEQUENCE</scope>
    <source>
        <strain evidence="3">PSN324</strain>
    </source>
</reference>
<organism evidence="3 4">
    <name type="scientific">Cladorrhinum samala</name>
    <dbReference type="NCBI Taxonomy" id="585594"/>
    <lineage>
        <taxon>Eukaryota</taxon>
        <taxon>Fungi</taxon>
        <taxon>Dikarya</taxon>
        <taxon>Ascomycota</taxon>
        <taxon>Pezizomycotina</taxon>
        <taxon>Sordariomycetes</taxon>
        <taxon>Sordariomycetidae</taxon>
        <taxon>Sordariales</taxon>
        <taxon>Podosporaceae</taxon>
        <taxon>Cladorrhinum</taxon>
    </lineage>
</organism>
<dbReference type="CDD" id="cd02440">
    <property type="entry name" value="AdoMet_MTases"/>
    <property type="match status" value="1"/>
</dbReference>
<protein>
    <submittedName>
        <fullName evidence="3">Methyltransferase domain-containing protein</fullName>
    </submittedName>
</protein>